<dbReference type="AlphaFoldDB" id="A0A7Y9R3E7"/>
<evidence type="ECO:0000256" key="1">
    <source>
        <dbReference type="ARBA" id="ARBA00022842"/>
    </source>
</evidence>
<dbReference type="RefSeq" id="WP_179634991.1">
    <property type="nucleotide sequence ID" value="NZ_JACCFH010000001.1"/>
</dbReference>
<dbReference type="PANTHER" id="PTHR43777:SF1">
    <property type="entry name" value="MOLYBDENUM COFACTOR CYTIDYLYLTRANSFERASE"/>
    <property type="match status" value="1"/>
</dbReference>
<keyword evidence="3" id="KW-0808">Transferase</keyword>
<name>A0A7Y9R3E7_9BURK</name>
<organism evidence="3 4">
    <name type="scientific">Sphaerotilus montanus</name>
    <dbReference type="NCBI Taxonomy" id="522889"/>
    <lineage>
        <taxon>Bacteria</taxon>
        <taxon>Pseudomonadati</taxon>
        <taxon>Pseudomonadota</taxon>
        <taxon>Betaproteobacteria</taxon>
        <taxon>Burkholderiales</taxon>
        <taxon>Sphaerotilaceae</taxon>
        <taxon>Sphaerotilus</taxon>
    </lineage>
</organism>
<comment type="caution">
    <text evidence="3">The sequence shown here is derived from an EMBL/GenBank/DDBJ whole genome shotgun (WGS) entry which is preliminary data.</text>
</comment>
<proteinExistence type="predicted"/>
<dbReference type="PANTHER" id="PTHR43777">
    <property type="entry name" value="MOLYBDENUM COFACTOR CYTIDYLYLTRANSFERASE"/>
    <property type="match status" value="1"/>
</dbReference>
<dbReference type="Gene3D" id="3.90.550.10">
    <property type="entry name" value="Spore Coat Polysaccharide Biosynthesis Protein SpsA, Chain A"/>
    <property type="match status" value="1"/>
</dbReference>
<evidence type="ECO:0000313" key="3">
    <source>
        <dbReference type="EMBL" id="NYG34337.1"/>
    </source>
</evidence>
<dbReference type="CDD" id="cd04182">
    <property type="entry name" value="GT_2_like_f"/>
    <property type="match status" value="1"/>
</dbReference>
<dbReference type="Pfam" id="PF12804">
    <property type="entry name" value="NTP_transf_3"/>
    <property type="match status" value="1"/>
</dbReference>
<dbReference type="EMBL" id="JACCFH010000001">
    <property type="protein sequence ID" value="NYG34337.1"/>
    <property type="molecule type" value="Genomic_DNA"/>
</dbReference>
<protein>
    <submittedName>
        <fullName evidence="3">Molybdenum cofactor cytidylyltransferase</fullName>
        <ecNumber evidence="3">2.7.7.76</ecNumber>
    </submittedName>
</protein>
<feature type="domain" description="MobA-like NTP transferase" evidence="2">
    <location>
        <begin position="10"/>
        <end position="172"/>
    </location>
</feature>
<dbReference type="InterPro" id="IPR029044">
    <property type="entry name" value="Nucleotide-diphossugar_trans"/>
</dbReference>
<accession>A0A7Y9R3E7</accession>
<keyword evidence="4" id="KW-1185">Reference proteome</keyword>
<evidence type="ECO:0000313" key="4">
    <source>
        <dbReference type="Proteomes" id="UP000518288"/>
    </source>
</evidence>
<dbReference type="SUPFAM" id="SSF53448">
    <property type="entry name" value="Nucleotide-diphospho-sugar transferases"/>
    <property type="match status" value="1"/>
</dbReference>
<dbReference type="GO" id="GO:0061602">
    <property type="term" value="F:molybdenum cofactor cytidylyltransferase activity"/>
    <property type="evidence" value="ECO:0007669"/>
    <property type="project" value="UniProtKB-EC"/>
</dbReference>
<sequence>MSPTRSLPTVVVLAAGGGVRYKGTGPKLAQAFGAASVLSHTLDAVVSSGLPLVVVTVASLVEVARSVVASRDIVLLPPVGSASREPLGEGFSIAAGVGARPHVPGWLILPGDMPLVRPETLRAVARALDAAPVAYAQYRGRQGFPVGLSAELYSELVLLSGDEGLRRMLVRYPSNPVEVSDPGVLDDINTAADLERLRLSGPVMAWQQSVPLGQPNEA</sequence>
<gene>
    <name evidence="3" type="ORF">BDD16_003323</name>
</gene>
<keyword evidence="1" id="KW-0460">Magnesium</keyword>
<dbReference type="Proteomes" id="UP000518288">
    <property type="component" value="Unassembled WGS sequence"/>
</dbReference>
<dbReference type="EC" id="2.7.7.76" evidence="3"/>
<dbReference type="InterPro" id="IPR025877">
    <property type="entry name" value="MobA-like_NTP_Trfase"/>
</dbReference>
<evidence type="ECO:0000259" key="2">
    <source>
        <dbReference type="Pfam" id="PF12804"/>
    </source>
</evidence>
<reference evidence="3 4" key="1">
    <citation type="submission" date="2020-07" db="EMBL/GenBank/DDBJ databases">
        <title>Genomic Encyclopedia of Archaeal and Bacterial Type Strains, Phase II (KMG-II): from individual species to whole genera.</title>
        <authorList>
            <person name="Goeker M."/>
        </authorList>
    </citation>
    <scope>NUCLEOTIDE SEQUENCE [LARGE SCALE GENOMIC DNA]</scope>
    <source>
        <strain evidence="3 4">DSM 21226</strain>
    </source>
</reference>
<keyword evidence="3" id="KW-0548">Nucleotidyltransferase</keyword>